<dbReference type="EMBL" id="JBICBT010000464">
    <property type="protein sequence ID" value="KAL3112786.1"/>
    <property type="molecule type" value="Genomic_DNA"/>
</dbReference>
<sequence>MRLSMKRRILHPIQLERSATKMGMKKKRSLLAHLSPAAASIFWVTHRRPPEKRQSFLTALGTRRLVRPSPPSSVFSNHSSSVATQMYNLTTDSSQ</sequence>
<dbReference type="Proteomes" id="UP001620626">
    <property type="component" value="Unassembled WGS sequence"/>
</dbReference>
<organism evidence="1 2">
    <name type="scientific">Heterodera trifolii</name>
    <dbReference type="NCBI Taxonomy" id="157864"/>
    <lineage>
        <taxon>Eukaryota</taxon>
        <taxon>Metazoa</taxon>
        <taxon>Ecdysozoa</taxon>
        <taxon>Nematoda</taxon>
        <taxon>Chromadorea</taxon>
        <taxon>Rhabditida</taxon>
        <taxon>Tylenchina</taxon>
        <taxon>Tylenchomorpha</taxon>
        <taxon>Tylenchoidea</taxon>
        <taxon>Heteroderidae</taxon>
        <taxon>Heteroderinae</taxon>
        <taxon>Heterodera</taxon>
    </lineage>
</organism>
<dbReference type="AlphaFoldDB" id="A0ABD2LC61"/>
<evidence type="ECO:0000313" key="1">
    <source>
        <dbReference type="EMBL" id="KAL3112786.1"/>
    </source>
</evidence>
<keyword evidence="2" id="KW-1185">Reference proteome</keyword>
<accession>A0ABD2LC61</accession>
<name>A0ABD2LC61_9BILA</name>
<comment type="caution">
    <text evidence="1">The sequence shown here is derived from an EMBL/GenBank/DDBJ whole genome shotgun (WGS) entry which is preliminary data.</text>
</comment>
<proteinExistence type="predicted"/>
<protein>
    <submittedName>
        <fullName evidence="1">Uncharacterized protein</fullName>
    </submittedName>
</protein>
<reference evidence="1 2" key="1">
    <citation type="submission" date="2024-10" db="EMBL/GenBank/DDBJ databases">
        <authorList>
            <person name="Kim D."/>
        </authorList>
    </citation>
    <scope>NUCLEOTIDE SEQUENCE [LARGE SCALE GENOMIC DNA]</scope>
    <source>
        <strain evidence="1">BH-2024</strain>
    </source>
</reference>
<evidence type="ECO:0000313" key="2">
    <source>
        <dbReference type="Proteomes" id="UP001620626"/>
    </source>
</evidence>
<gene>
    <name evidence="1" type="ORF">niasHT_019760</name>
</gene>